<dbReference type="AlphaFoldDB" id="A0A660L947"/>
<sequence>MNLKWQPELNDLCGHLIAGHGISFNVTLHRTLRSKPAVDLILTPVRDLAGVHPRSGDEHSWLVWQSHTGRGVLTALPCHPGQLADQLGLAGQTNEARLVQAALSALMDGVHAPGRL</sequence>
<gene>
    <name evidence="1" type="ORF">C8N24_0721</name>
</gene>
<name>A0A660L947_9ACTN</name>
<proteinExistence type="predicted"/>
<evidence type="ECO:0000313" key="1">
    <source>
        <dbReference type="EMBL" id="RKQ90906.1"/>
    </source>
</evidence>
<comment type="caution">
    <text evidence="1">The sequence shown here is derived from an EMBL/GenBank/DDBJ whole genome shotgun (WGS) entry which is preliminary data.</text>
</comment>
<keyword evidence="2" id="KW-1185">Reference proteome</keyword>
<dbReference type="Proteomes" id="UP000278962">
    <property type="component" value="Unassembled WGS sequence"/>
</dbReference>
<protein>
    <submittedName>
        <fullName evidence="1">Uncharacterized protein</fullName>
    </submittedName>
</protein>
<accession>A0A660L947</accession>
<dbReference type="EMBL" id="RBIL01000001">
    <property type="protein sequence ID" value="RKQ90906.1"/>
    <property type="molecule type" value="Genomic_DNA"/>
</dbReference>
<reference evidence="1 2" key="1">
    <citation type="submission" date="2018-10" db="EMBL/GenBank/DDBJ databases">
        <title>Genomic Encyclopedia of Archaeal and Bacterial Type Strains, Phase II (KMG-II): from individual species to whole genera.</title>
        <authorList>
            <person name="Goeker M."/>
        </authorList>
    </citation>
    <scope>NUCLEOTIDE SEQUENCE [LARGE SCALE GENOMIC DNA]</scope>
    <source>
        <strain evidence="1 2">DSM 14954</strain>
    </source>
</reference>
<evidence type="ECO:0000313" key="2">
    <source>
        <dbReference type="Proteomes" id="UP000278962"/>
    </source>
</evidence>
<organism evidence="1 2">
    <name type="scientific">Solirubrobacter pauli</name>
    <dbReference type="NCBI Taxonomy" id="166793"/>
    <lineage>
        <taxon>Bacteria</taxon>
        <taxon>Bacillati</taxon>
        <taxon>Actinomycetota</taxon>
        <taxon>Thermoleophilia</taxon>
        <taxon>Solirubrobacterales</taxon>
        <taxon>Solirubrobacteraceae</taxon>
        <taxon>Solirubrobacter</taxon>
    </lineage>
</organism>